<feature type="region of interest" description="Disordered" evidence="1">
    <location>
        <begin position="124"/>
        <end position="170"/>
    </location>
</feature>
<organism evidence="2 3">
    <name type="scientific">Araneus ventricosus</name>
    <name type="common">Orbweaver spider</name>
    <name type="synonym">Epeira ventricosa</name>
    <dbReference type="NCBI Taxonomy" id="182803"/>
    <lineage>
        <taxon>Eukaryota</taxon>
        <taxon>Metazoa</taxon>
        <taxon>Ecdysozoa</taxon>
        <taxon>Arthropoda</taxon>
        <taxon>Chelicerata</taxon>
        <taxon>Arachnida</taxon>
        <taxon>Araneae</taxon>
        <taxon>Araneomorphae</taxon>
        <taxon>Entelegynae</taxon>
        <taxon>Araneoidea</taxon>
        <taxon>Araneidae</taxon>
        <taxon>Araneus</taxon>
    </lineage>
</organism>
<gene>
    <name evidence="2" type="ORF">AVEN_216534_1</name>
</gene>
<keyword evidence="3" id="KW-1185">Reference proteome</keyword>
<dbReference type="AlphaFoldDB" id="A0A4Y2EUC3"/>
<dbReference type="OrthoDB" id="8122238at2759"/>
<comment type="caution">
    <text evidence="2">The sequence shown here is derived from an EMBL/GenBank/DDBJ whole genome shotgun (WGS) entry which is preliminary data.</text>
</comment>
<proteinExistence type="predicted"/>
<evidence type="ECO:0000256" key="1">
    <source>
        <dbReference type="SAM" id="MobiDB-lite"/>
    </source>
</evidence>
<evidence type="ECO:0000313" key="3">
    <source>
        <dbReference type="Proteomes" id="UP000499080"/>
    </source>
</evidence>
<name>A0A4Y2EUC3_ARAVE</name>
<protein>
    <submittedName>
        <fullName evidence="2">Uncharacterized protein</fullName>
    </submittedName>
</protein>
<reference evidence="2 3" key="1">
    <citation type="journal article" date="2019" name="Sci. Rep.">
        <title>Orb-weaving spider Araneus ventricosus genome elucidates the spidroin gene catalogue.</title>
        <authorList>
            <person name="Kono N."/>
            <person name="Nakamura H."/>
            <person name="Ohtoshi R."/>
            <person name="Moran D.A.P."/>
            <person name="Shinohara A."/>
            <person name="Yoshida Y."/>
            <person name="Fujiwara M."/>
            <person name="Mori M."/>
            <person name="Tomita M."/>
            <person name="Arakawa K."/>
        </authorList>
    </citation>
    <scope>NUCLEOTIDE SEQUENCE [LARGE SCALE GENOMIC DNA]</scope>
</reference>
<feature type="region of interest" description="Disordered" evidence="1">
    <location>
        <begin position="1"/>
        <end position="49"/>
    </location>
</feature>
<feature type="compositionally biased region" description="Polar residues" evidence="1">
    <location>
        <begin position="33"/>
        <end position="43"/>
    </location>
</feature>
<dbReference type="EMBL" id="BGPR01000718">
    <property type="protein sequence ID" value="GBM32830.1"/>
    <property type="molecule type" value="Genomic_DNA"/>
</dbReference>
<dbReference type="Proteomes" id="UP000499080">
    <property type="component" value="Unassembled WGS sequence"/>
</dbReference>
<sequence>MSESSSVADIRDTLELEPPLQDISDQGQEDNGLENSIRITSSRSLKEPSHYEELARLTTAALTKITAVLHKARVSSNNRKLVQAELETLASVLFDKVEENGGLKAKVELLQAENAALQEQLATPRSQIPTSVPHEQPPQRQAQKTYSEILKGKVKKRPPPRHVSLVYPKSGDTSSEEVKDTLIREVDLSKAKVGIKNIRKIAKGDIAIECRSNKDLGKLLDEINANQKIADTLEAKIPIKKLPRVILYDIDRTVSKEQLLSKLIAQNELDGNAMKVLFSIRARTQQKCHWVVE</sequence>
<evidence type="ECO:0000313" key="2">
    <source>
        <dbReference type="EMBL" id="GBM32830.1"/>
    </source>
</evidence>
<accession>A0A4Y2EUC3</accession>